<name>A0A9D4R352_DREPO</name>
<reference evidence="2" key="1">
    <citation type="journal article" date="2019" name="bioRxiv">
        <title>The Genome of the Zebra Mussel, Dreissena polymorpha: A Resource for Invasive Species Research.</title>
        <authorList>
            <person name="McCartney M.A."/>
            <person name="Auch B."/>
            <person name="Kono T."/>
            <person name="Mallez S."/>
            <person name="Zhang Y."/>
            <person name="Obille A."/>
            <person name="Becker A."/>
            <person name="Abrahante J.E."/>
            <person name="Garbe J."/>
            <person name="Badalamenti J.P."/>
            <person name="Herman A."/>
            <person name="Mangelson H."/>
            <person name="Liachko I."/>
            <person name="Sullivan S."/>
            <person name="Sone E.D."/>
            <person name="Koren S."/>
            <person name="Silverstein K.A.T."/>
            <person name="Beckman K.B."/>
            <person name="Gohl D.M."/>
        </authorList>
    </citation>
    <scope>NUCLEOTIDE SEQUENCE</scope>
    <source>
        <strain evidence="2">Duluth1</strain>
        <tissue evidence="2">Whole animal</tissue>
    </source>
</reference>
<accession>A0A9D4R352</accession>
<gene>
    <name evidence="2" type="ORF">DPMN_095721</name>
</gene>
<sequence length="89" mass="10530">MPEDRTSLIKPFTDLKDLPSSSKDIEMDNALKRYKRRPRTLYHLSYADFVSWYDMFTETKRDKPGVLNAENELPEVEYNSDKDEDVLLP</sequence>
<evidence type="ECO:0000313" key="2">
    <source>
        <dbReference type="EMBL" id="KAH3853199.1"/>
    </source>
</evidence>
<evidence type="ECO:0000313" key="3">
    <source>
        <dbReference type="Proteomes" id="UP000828390"/>
    </source>
</evidence>
<dbReference type="AlphaFoldDB" id="A0A9D4R352"/>
<organism evidence="2 3">
    <name type="scientific">Dreissena polymorpha</name>
    <name type="common">Zebra mussel</name>
    <name type="synonym">Mytilus polymorpha</name>
    <dbReference type="NCBI Taxonomy" id="45954"/>
    <lineage>
        <taxon>Eukaryota</taxon>
        <taxon>Metazoa</taxon>
        <taxon>Spiralia</taxon>
        <taxon>Lophotrochozoa</taxon>
        <taxon>Mollusca</taxon>
        <taxon>Bivalvia</taxon>
        <taxon>Autobranchia</taxon>
        <taxon>Heteroconchia</taxon>
        <taxon>Euheterodonta</taxon>
        <taxon>Imparidentia</taxon>
        <taxon>Neoheterodontei</taxon>
        <taxon>Myida</taxon>
        <taxon>Dreissenoidea</taxon>
        <taxon>Dreissenidae</taxon>
        <taxon>Dreissena</taxon>
    </lineage>
</organism>
<comment type="caution">
    <text evidence="2">The sequence shown here is derived from an EMBL/GenBank/DDBJ whole genome shotgun (WGS) entry which is preliminary data.</text>
</comment>
<protein>
    <submittedName>
        <fullName evidence="2">Uncharacterized protein</fullName>
    </submittedName>
</protein>
<dbReference type="EMBL" id="JAIWYP010000003">
    <property type="protein sequence ID" value="KAH3853199.1"/>
    <property type="molecule type" value="Genomic_DNA"/>
</dbReference>
<keyword evidence="3" id="KW-1185">Reference proteome</keyword>
<evidence type="ECO:0000256" key="1">
    <source>
        <dbReference type="SAM" id="MobiDB-lite"/>
    </source>
</evidence>
<dbReference type="Proteomes" id="UP000828390">
    <property type="component" value="Unassembled WGS sequence"/>
</dbReference>
<reference evidence="2" key="2">
    <citation type="submission" date="2020-11" db="EMBL/GenBank/DDBJ databases">
        <authorList>
            <person name="McCartney M.A."/>
            <person name="Auch B."/>
            <person name="Kono T."/>
            <person name="Mallez S."/>
            <person name="Becker A."/>
            <person name="Gohl D.M."/>
            <person name="Silverstein K.A.T."/>
            <person name="Koren S."/>
            <person name="Bechman K.B."/>
            <person name="Herman A."/>
            <person name="Abrahante J.E."/>
            <person name="Garbe J."/>
        </authorList>
    </citation>
    <scope>NUCLEOTIDE SEQUENCE</scope>
    <source>
        <strain evidence="2">Duluth1</strain>
        <tissue evidence="2">Whole animal</tissue>
    </source>
</reference>
<feature type="region of interest" description="Disordered" evidence="1">
    <location>
        <begin position="63"/>
        <end position="89"/>
    </location>
</feature>
<proteinExistence type="predicted"/>